<dbReference type="InterPro" id="IPR039378">
    <property type="entry name" value="RNase_T2_prok"/>
</dbReference>
<evidence type="ECO:0000256" key="2">
    <source>
        <dbReference type="RuleBase" id="RU004328"/>
    </source>
</evidence>
<organism evidence="4 5">
    <name type="scientific">Paramylibacter ulvae</name>
    <dbReference type="NCBI Taxonomy" id="1651968"/>
    <lineage>
        <taxon>Bacteria</taxon>
        <taxon>Pseudomonadati</taxon>
        <taxon>Pseudomonadota</taxon>
        <taxon>Alphaproteobacteria</taxon>
        <taxon>Rhodobacterales</taxon>
        <taxon>Paracoccaceae</taxon>
        <taxon>Paramylibacter</taxon>
    </lineage>
</organism>
<keyword evidence="3" id="KW-0732">Signal</keyword>
<reference evidence="5" key="1">
    <citation type="journal article" date="2019" name="Int. J. Syst. Evol. Microbiol.">
        <title>The Global Catalogue of Microorganisms (GCM) 10K type strain sequencing project: providing services to taxonomists for standard genome sequencing and annotation.</title>
        <authorList>
            <consortium name="The Broad Institute Genomics Platform"/>
            <consortium name="The Broad Institute Genome Sequencing Center for Infectious Disease"/>
            <person name="Wu L."/>
            <person name="Ma J."/>
        </authorList>
    </citation>
    <scope>NUCLEOTIDE SEQUENCE [LARGE SCALE GENOMIC DNA]</scope>
    <source>
        <strain evidence="5">KCTC 32465</strain>
    </source>
</reference>
<dbReference type="Pfam" id="PF00445">
    <property type="entry name" value="Ribonuclease_T2"/>
    <property type="match status" value="1"/>
</dbReference>
<dbReference type="PANTHER" id="PTHR11240:SF22">
    <property type="entry name" value="RIBONUCLEASE T2"/>
    <property type="match status" value="1"/>
</dbReference>
<dbReference type="InterPro" id="IPR018188">
    <property type="entry name" value="RNase_T2_His_AS_1"/>
</dbReference>
<evidence type="ECO:0000256" key="3">
    <source>
        <dbReference type="SAM" id="SignalP"/>
    </source>
</evidence>
<feature type="signal peptide" evidence="3">
    <location>
        <begin position="1"/>
        <end position="17"/>
    </location>
</feature>
<dbReference type="EMBL" id="BMZF01000007">
    <property type="protein sequence ID" value="GHA57841.1"/>
    <property type="molecule type" value="Genomic_DNA"/>
</dbReference>
<dbReference type="InterPro" id="IPR036430">
    <property type="entry name" value="RNase_T2-like_sf"/>
</dbReference>
<dbReference type="PANTHER" id="PTHR11240">
    <property type="entry name" value="RIBONUCLEASE T2"/>
    <property type="match status" value="1"/>
</dbReference>
<dbReference type="InterPro" id="IPR033130">
    <property type="entry name" value="RNase_T2_His_AS_2"/>
</dbReference>
<evidence type="ECO:0000256" key="1">
    <source>
        <dbReference type="ARBA" id="ARBA00007469"/>
    </source>
</evidence>
<dbReference type="Proteomes" id="UP000634455">
    <property type="component" value="Unassembled WGS sequence"/>
</dbReference>
<dbReference type="CDD" id="cd01062">
    <property type="entry name" value="RNase_T2_prok"/>
    <property type="match status" value="1"/>
</dbReference>
<feature type="chain" id="PRO_5047360132" evidence="3">
    <location>
        <begin position="18"/>
        <end position="210"/>
    </location>
</feature>
<protein>
    <submittedName>
        <fullName evidence="4">Ribonuclease T(2)</fullName>
    </submittedName>
</protein>
<accession>A0ABQ3D467</accession>
<gene>
    <name evidence="4" type="ORF">GCM10008927_24540</name>
</gene>
<dbReference type="RefSeq" id="WP_189641016.1">
    <property type="nucleotide sequence ID" value="NZ_BMZF01000007.1"/>
</dbReference>
<comment type="similarity">
    <text evidence="1 2">Belongs to the RNase T2 family.</text>
</comment>
<dbReference type="SUPFAM" id="SSF55895">
    <property type="entry name" value="Ribonuclease Rh-like"/>
    <property type="match status" value="1"/>
</dbReference>
<dbReference type="Gene3D" id="3.90.730.10">
    <property type="entry name" value="Ribonuclease T2-like"/>
    <property type="match status" value="1"/>
</dbReference>
<comment type="caution">
    <text evidence="4">The sequence shown here is derived from an EMBL/GenBank/DDBJ whole genome shotgun (WGS) entry which is preliminary data.</text>
</comment>
<evidence type="ECO:0000313" key="5">
    <source>
        <dbReference type="Proteomes" id="UP000634455"/>
    </source>
</evidence>
<evidence type="ECO:0000313" key="4">
    <source>
        <dbReference type="EMBL" id="GHA57841.1"/>
    </source>
</evidence>
<dbReference type="PROSITE" id="PS00531">
    <property type="entry name" value="RNASE_T2_2"/>
    <property type="match status" value="1"/>
</dbReference>
<dbReference type="PROSITE" id="PS00530">
    <property type="entry name" value="RNASE_T2_1"/>
    <property type="match status" value="1"/>
</dbReference>
<name>A0ABQ3D467_9RHOB</name>
<sequence length="210" mass="23729">MLRIIFALILCASPVFAKGEKSGDFDYYVLALSWTPSWCEYEGDRRKSPQCDAGREFGFTLHGLWPQYNDGSWPSYCKSSHRPPSKSLTASMGDIMGTSGLAWHQWNKHGVCSGLSPAQYYELSRRAYESVQRPAIFRKIKQTLSLPASVVEDAFQETNAQLDDNELQLTCKAGRIQEARICLTKDLELRACSSRMRDCTLQDAEMAPIR</sequence>
<dbReference type="InterPro" id="IPR001568">
    <property type="entry name" value="RNase_T2-like"/>
</dbReference>
<keyword evidence="5" id="KW-1185">Reference proteome</keyword>
<proteinExistence type="inferred from homology"/>